<sequence length="417" mass="47298">MDQSLRLWCSHGGVVNGLSYEGGFTQILITDRSITLDSLHSLIIESFSIQYEFILRHVYETHCFLLDCQQAWSFVLEINLQSPFISIFVTQVSPRLDYISTQRVSNYEAGPSSSRHIPISSHEEDDTLALHSNDDFDDFQSIADSDDLVEDLDDDIEDNDNNGTTNELFVGQYFDSRSTFRTFISDLAIEHKFTCSASVMNNAKGIIYTCNQPTCRWRVYARPIRRGNIFQIATLENRHSCLSGLTTGSHPLATSSWIKNKIINIIRDNQSYSPSQVVIDIHREHRINISYSKAWRAREMALAEINGNYFDAYASLEEYSFRIIESNPGSSCFLKTTENNSFQRIFICFKACIDGFLGGCLPIISTDATFLSSKYQGILFIACDTGPAWMTCNINLKYYNIGINVSFGKLCNKLPNL</sequence>
<dbReference type="AlphaFoldDB" id="A0AAX6GVN5"/>
<accession>A0AAX6GVN5</accession>
<reference evidence="2" key="2">
    <citation type="submission" date="2023-04" db="EMBL/GenBank/DDBJ databases">
        <authorList>
            <person name="Bruccoleri R.E."/>
            <person name="Oakeley E.J."/>
            <person name="Faust A.-M."/>
            <person name="Dessus-Babus S."/>
            <person name="Altorfer M."/>
            <person name="Burckhardt D."/>
            <person name="Oertli M."/>
            <person name="Naumann U."/>
            <person name="Petersen F."/>
            <person name="Wong J."/>
        </authorList>
    </citation>
    <scope>NUCLEOTIDE SEQUENCE</scope>
    <source>
        <strain evidence="2">GSM-AAB239-AS_SAM_17_03QT</strain>
        <tissue evidence="2">Leaf</tissue>
    </source>
</reference>
<gene>
    <name evidence="2" type="ORF">M6B38_343200</name>
</gene>
<protein>
    <recommendedName>
        <fullName evidence="1">Transposase MuDR plant domain-containing protein</fullName>
    </recommendedName>
</protein>
<evidence type="ECO:0000259" key="1">
    <source>
        <dbReference type="Pfam" id="PF03108"/>
    </source>
</evidence>
<dbReference type="PANTHER" id="PTHR31973:SF187">
    <property type="entry name" value="MUTATOR TRANSPOSASE MUDRA PROTEIN"/>
    <property type="match status" value="1"/>
</dbReference>
<evidence type="ECO:0000313" key="2">
    <source>
        <dbReference type="EMBL" id="KAJ6832583.1"/>
    </source>
</evidence>
<dbReference type="Pfam" id="PF03108">
    <property type="entry name" value="DBD_Tnp_Mut"/>
    <property type="match status" value="1"/>
</dbReference>
<dbReference type="InterPro" id="IPR004332">
    <property type="entry name" value="Transposase_MuDR"/>
</dbReference>
<proteinExistence type="predicted"/>
<dbReference type="EMBL" id="JANAVB010016000">
    <property type="protein sequence ID" value="KAJ6832583.1"/>
    <property type="molecule type" value="Genomic_DNA"/>
</dbReference>
<reference evidence="2" key="1">
    <citation type="journal article" date="2023" name="GigaByte">
        <title>Genome assembly of the bearded iris, Iris pallida Lam.</title>
        <authorList>
            <person name="Bruccoleri R.E."/>
            <person name="Oakeley E.J."/>
            <person name="Faust A.M.E."/>
            <person name="Altorfer M."/>
            <person name="Dessus-Babus S."/>
            <person name="Burckhardt D."/>
            <person name="Oertli M."/>
            <person name="Naumann U."/>
            <person name="Petersen F."/>
            <person name="Wong J."/>
        </authorList>
    </citation>
    <scope>NUCLEOTIDE SEQUENCE</scope>
    <source>
        <strain evidence="2">GSM-AAB239-AS_SAM_17_03QT</strain>
    </source>
</reference>
<dbReference type="Proteomes" id="UP001140949">
    <property type="component" value="Unassembled WGS sequence"/>
</dbReference>
<dbReference type="PANTHER" id="PTHR31973">
    <property type="entry name" value="POLYPROTEIN, PUTATIVE-RELATED"/>
    <property type="match status" value="1"/>
</dbReference>
<feature type="domain" description="Transposase MuDR plant" evidence="1">
    <location>
        <begin position="168"/>
        <end position="232"/>
    </location>
</feature>
<organism evidence="2 3">
    <name type="scientific">Iris pallida</name>
    <name type="common">Sweet iris</name>
    <dbReference type="NCBI Taxonomy" id="29817"/>
    <lineage>
        <taxon>Eukaryota</taxon>
        <taxon>Viridiplantae</taxon>
        <taxon>Streptophyta</taxon>
        <taxon>Embryophyta</taxon>
        <taxon>Tracheophyta</taxon>
        <taxon>Spermatophyta</taxon>
        <taxon>Magnoliopsida</taxon>
        <taxon>Liliopsida</taxon>
        <taxon>Asparagales</taxon>
        <taxon>Iridaceae</taxon>
        <taxon>Iridoideae</taxon>
        <taxon>Irideae</taxon>
        <taxon>Iris</taxon>
    </lineage>
</organism>
<evidence type="ECO:0000313" key="3">
    <source>
        <dbReference type="Proteomes" id="UP001140949"/>
    </source>
</evidence>
<comment type="caution">
    <text evidence="2">The sequence shown here is derived from an EMBL/GenBank/DDBJ whole genome shotgun (WGS) entry which is preliminary data.</text>
</comment>
<keyword evidence="3" id="KW-1185">Reference proteome</keyword>
<name>A0AAX6GVN5_IRIPA</name>